<accession>A0ABC8KSS8</accession>
<dbReference type="AlphaFoldDB" id="A0ABC8KSS8"/>
<sequence length="98" mass="10884">MDMLKKYLFGVLRLPLRGAMMMSCGGLSSGVMSCSLPTGHARSMQIFFLLLFDGNATEIRTCLKGDGRMFTSAGRFVFCIFACVLEVSLWLILDMRLS</sequence>
<keyword evidence="3" id="KW-1185">Reference proteome</keyword>
<dbReference type="PROSITE" id="PS51257">
    <property type="entry name" value="PROKAR_LIPOPROTEIN"/>
    <property type="match status" value="1"/>
</dbReference>
<feature type="transmembrane region" description="Helical" evidence="1">
    <location>
        <begin position="73"/>
        <end position="93"/>
    </location>
</feature>
<organism evidence="2 3">
    <name type="scientific">Eruca vesicaria subsp. sativa</name>
    <name type="common">Garden rocket</name>
    <name type="synonym">Eruca sativa</name>
    <dbReference type="NCBI Taxonomy" id="29727"/>
    <lineage>
        <taxon>Eukaryota</taxon>
        <taxon>Viridiplantae</taxon>
        <taxon>Streptophyta</taxon>
        <taxon>Embryophyta</taxon>
        <taxon>Tracheophyta</taxon>
        <taxon>Spermatophyta</taxon>
        <taxon>Magnoliopsida</taxon>
        <taxon>eudicotyledons</taxon>
        <taxon>Gunneridae</taxon>
        <taxon>Pentapetalae</taxon>
        <taxon>rosids</taxon>
        <taxon>malvids</taxon>
        <taxon>Brassicales</taxon>
        <taxon>Brassicaceae</taxon>
        <taxon>Brassiceae</taxon>
        <taxon>Eruca</taxon>
    </lineage>
</organism>
<dbReference type="EMBL" id="CAKOAT010256265">
    <property type="protein sequence ID" value="CAH8358968.1"/>
    <property type="molecule type" value="Genomic_DNA"/>
</dbReference>
<name>A0ABC8KSS8_ERUVS</name>
<evidence type="ECO:0000313" key="3">
    <source>
        <dbReference type="Proteomes" id="UP001642260"/>
    </source>
</evidence>
<keyword evidence="1" id="KW-0812">Transmembrane</keyword>
<evidence type="ECO:0000313" key="2">
    <source>
        <dbReference type="EMBL" id="CAH8358968.1"/>
    </source>
</evidence>
<protein>
    <recommendedName>
        <fullName evidence="4">Secreted protein</fullName>
    </recommendedName>
</protein>
<keyword evidence="1" id="KW-1133">Transmembrane helix</keyword>
<gene>
    <name evidence="2" type="ORF">ERUC_LOCUS24724</name>
</gene>
<keyword evidence="1" id="KW-0472">Membrane</keyword>
<evidence type="ECO:0008006" key="4">
    <source>
        <dbReference type="Google" id="ProtNLM"/>
    </source>
</evidence>
<reference evidence="2 3" key="1">
    <citation type="submission" date="2022-03" db="EMBL/GenBank/DDBJ databases">
        <authorList>
            <person name="Macdonald S."/>
            <person name="Ahmed S."/>
            <person name="Newling K."/>
        </authorList>
    </citation>
    <scope>NUCLEOTIDE SEQUENCE [LARGE SCALE GENOMIC DNA]</scope>
</reference>
<evidence type="ECO:0000256" key="1">
    <source>
        <dbReference type="SAM" id="Phobius"/>
    </source>
</evidence>
<proteinExistence type="predicted"/>
<comment type="caution">
    <text evidence="2">The sequence shown here is derived from an EMBL/GenBank/DDBJ whole genome shotgun (WGS) entry which is preliminary data.</text>
</comment>
<dbReference type="Proteomes" id="UP001642260">
    <property type="component" value="Unassembled WGS sequence"/>
</dbReference>